<proteinExistence type="inferred from homology"/>
<organism evidence="6 7">
    <name type="scientific">Alloyangia pacifica</name>
    <dbReference type="NCBI Taxonomy" id="311180"/>
    <lineage>
        <taxon>Bacteria</taxon>
        <taxon>Pseudomonadati</taxon>
        <taxon>Pseudomonadota</taxon>
        <taxon>Alphaproteobacteria</taxon>
        <taxon>Rhodobacterales</taxon>
        <taxon>Roseobacteraceae</taxon>
        <taxon>Alloyangia</taxon>
    </lineage>
</organism>
<dbReference type="Proteomes" id="UP000199392">
    <property type="component" value="Unassembled WGS sequence"/>
</dbReference>
<dbReference type="SUPFAM" id="SSF53822">
    <property type="entry name" value="Periplasmic binding protein-like I"/>
    <property type="match status" value="1"/>
</dbReference>
<name>A0A1I6UK59_9RHOB</name>
<evidence type="ECO:0000259" key="5">
    <source>
        <dbReference type="Pfam" id="PF13407"/>
    </source>
</evidence>
<evidence type="ECO:0000256" key="1">
    <source>
        <dbReference type="ARBA" id="ARBA00004196"/>
    </source>
</evidence>
<feature type="chain" id="PRO_5011636540" evidence="4">
    <location>
        <begin position="34"/>
        <end position="353"/>
    </location>
</feature>
<dbReference type="PANTHER" id="PTHR46847">
    <property type="entry name" value="D-ALLOSE-BINDING PERIPLASMIC PROTEIN-RELATED"/>
    <property type="match status" value="1"/>
</dbReference>
<evidence type="ECO:0000256" key="4">
    <source>
        <dbReference type="SAM" id="SignalP"/>
    </source>
</evidence>
<accession>A0A1I6UK59</accession>
<reference evidence="7" key="1">
    <citation type="submission" date="2016-10" db="EMBL/GenBank/DDBJ databases">
        <authorList>
            <person name="Varghese N."/>
            <person name="Submissions S."/>
        </authorList>
    </citation>
    <scope>NUCLEOTIDE SEQUENCE [LARGE SCALE GENOMIC DNA]</scope>
    <source>
        <strain evidence="7">DSM 26894</strain>
    </source>
</reference>
<evidence type="ECO:0000313" key="6">
    <source>
        <dbReference type="EMBL" id="SFT01845.1"/>
    </source>
</evidence>
<dbReference type="GO" id="GO:0030313">
    <property type="term" value="C:cell envelope"/>
    <property type="evidence" value="ECO:0007669"/>
    <property type="project" value="UniProtKB-SubCell"/>
</dbReference>
<evidence type="ECO:0000256" key="2">
    <source>
        <dbReference type="ARBA" id="ARBA00007639"/>
    </source>
</evidence>
<keyword evidence="3 4" id="KW-0732">Signal</keyword>
<dbReference type="Gene3D" id="3.40.50.2300">
    <property type="match status" value="2"/>
</dbReference>
<sequence length="353" mass="37055">MKTLFRLGAARSATALMLAAPAALILAAPAAWAQDDDILVGLITKTDTNPFFAKMREGAAAKAEELGVKFQAFAGKYDGDNDTQITAIENLIAAGADGILLLASDTKAIVPTVQKARDAGILVIALDTPLEPIDAADATFATDNFLAGEMIGQWALKTLGEEAAQSAKIAFLDAHESQPTVDVKRDQGFMEGFGIDIKNPDRRDDEDDPRIVGHEMAGGSEVGGRDGMETLLQKDYDVNVVYTINEPTAAGAWEALKGAGKDDGSVLITSVDGGCPGVRNVQDGVIGATSMQFPLLMASLGVEAVVAHAKDGTMPEPSEGLDFYNTGVKLVTDKPVEGLESITSEEALELCWG</sequence>
<dbReference type="Pfam" id="PF13407">
    <property type="entry name" value="Peripla_BP_4"/>
    <property type="match status" value="1"/>
</dbReference>
<dbReference type="AlphaFoldDB" id="A0A1I6UK59"/>
<dbReference type="EMBL" id="FOZW01000008">
    <property type="protein sequence ID" value="SFT01845.1"/>
    <property type="molecule type" value="Genomic_DNA"/>
</dbReference>
<dbReference type="InterPro" id="IPR025997">
    <property type="entry name" value="SBP_2_dom"/>
</dbReference>
<feature type="domain" description="Periplasmic binding protein" evidence="5">
    <location>
        <begin position="40"/>
        <end position="310"/>
    </location>
</feature>
<gene>
    <name evidence="6" type="ORF">SAMN04488050_108108</name>
</gene>
<feature type="signal peptide" evidence="4">
    <location>
        <begin position="1"/>
        <end position="33"/>
    </location>
</feature>
<dbReference type="STRING" id="311180.SAMN04488050_108108"/>
<dbReference type="GO" id="GO:0030246">
    <property type="term" value="F:carbohydrate binding"/>
    <property type="evidence" value="ECO:0007669"/>
    <property type="project" value="UniProtKB-ARBA"/>
</dbReference>
<comment type="subcellular location">
    <subcellularLocation>
        <location evidence="1">Cell envelope</location>
    </subcellularLocation>
</comment>
<keyword evidence="7" id="KW-1185">Reference proteome</keyword>
<dbReference type="RefSeq" id="WP_176806728.1">
    <property type="nucleotide sequence ID" value="NZ_FNCL01000009.1"/>
</dbReference>
<dbReference type="InterPro" id="IPR028082">
    <property type="entry name" value="Peripla_BP_I"/>
</dbReference>
<dbReference type="PANTHER" id="PTHR46847:SF1">
    <property type="entry name" value="D-ALLOSE-BINDING PERIPLASMIC PROTEIN-RELATED"/>
    <property type="match status" value="1"/>
</dbReference>
<evidence type="ECO:0000256" key="3">
    <source>
        <dbReference type="ARBA" id="ARBA00022729"/>
    </source>
</evidence>
<comment type="similarity">
    <text evidence="2">Belongs to the bacterial solute-binding protein 2 family.</text>
</comment>
<evidence type="ECO:0000313" key="7">
    <source>
        <dbReference type="Proteomes" id="UP000199392"/>
    </source>
</evidence>
<protein>
    <submittedName>
        <fullName evidence="6">Fructose transport system substrate-binding protein</fullName>
    </submittedName>
</protein>